<dbReference type="GO" id="GO:0004222">
    <property type="term" value="F:metalloendopeptidase activity"/>
    <property type="evidence" value="ECO:0007669"/>
    <property type="project" value="TreeGrafter"/>
</dbReference>
<feature type="compositionally biased region" description="Basic and acidic residues" evidence="3">
    <location>
        <begin position="242"/>
        <end position="254"/>
    </location>
</feature>
<comment type="caution">
    <text evidence="7">The sequence shown here is derived from an EMBL/GenBank/DDBJ whole genome shotgun (WGS) entry which is preliminary data.</text>
</comment>
<dbReference type="InterPro" id="IPR057309">
    <property type="entry name" value="PcsB_CC"/>
</dbReference>
<keyword evidence="8" id="KW-1185">Reference proteome</keyword>
<sequence>MIKLKKVASITLLAALLASPALAVADEFDAKIQKQDQKIEALENDQKNAEKKLAEIQTRIGQIEQEIDEVLASKLEEEKRLNELNAEIADLKEVIAQRDEKLKEQARNVQENHNTDGFLSAILSSESINEAFSRAMALNTIVDANNEILQEQQKDKERLEELSIESEERLRVIEEKSAELHEKQQELVEAQLDQEVAIQEIQVSVATEKKQKEKFVKQKEEAERKRQEQLKALAEQRAREEAARKKIQEEEARAAAEAQRLAQEQAAAQQQAQAEAAKESVAQAPTPQPATPSSTKVDRASLEVAAPAVETKVERQETPAEPVAETVVEEVVEEKVDTPAASTSNSSGWASPVSSISVSSPFGMRANPTGPGTEFHNGIDLVGSSGTPIYAAKSGTVVQTGFDPSGGNYVIIDHGDGYFSHYLHLSSIGVANGQSVSQGATVGGMGTTGNSTGVHLHFGIGTGVWSGFVNPAPFIGA</sequence>
<feature type="coiled-coil region" evidence="2">
    <location>
        <begin position="25"/>
        <end position="112"/>
    </location>
</feature>
<evidence type="ECO:0000313" key="8">
    <source>
        <dbReference type="Proteomes" id="UP000014136"/>
    </source>
</evidence>
<feature type="region of interest" description="Disordered" evidence="3">
    <location>
        <begin position="242"/>
        <end position="298"/>
    </location>
</feature>
<feature type="chain" id="PRO_5004488111" evidence="4">
    <location>
        <begin position="24"/>
        <end position="477"/>
    </location>
</feature>
<evidence type="ECO:0000256" key="2">
    <source>
        <dbReference type="SAM" id="Coils"/>
    </source>
</evidence>
<dbReference type="PATRIC" id="fig|1139996.3.peg.1778"/>
<gene>
    <name evidence="7" type="ORF">OMQ_01805</name>
</gene>
<dbReference type="Pfam" id="PF01551">
    <property type="entry name" value="Peptidase_M23"/>
    <property type="match status" value="1"/>
</dbReference>
<dbReference type="EMBL" id="AHYT01000009">
    <property type="protein sequence ID" value="EOT27891.1"/>
    <property type="molecule type" value="Genomic_DNA"/>
</dbReference>
<dbReference type="OrthoDB" id="9805070at2"/>
<dbReference type="Gene3D" id="2.70.70.10">
    <property type="entry name" value="Glucose Permease (Domain IIA)"/>
    <property type="match status" value="1"/>
</dbReference>
<protein>
    <submittedName>
        <fullName evidence="7">Uncharacterized protein</fullName>
    </submittedName>
</protein>
<dbReference type="InterPro" id="IPR050570">
    <property type="entry name" value="Cell_wall_metabolism_enzyme"/>
</dbReference>
<dbReference type="Pfam" id="PF24568">
    <property type="entry name" value="CC_PcsB"/>
    <property type="match status" value="1"/>
</dbReference>
<evidence type="ECO:0000256" key="4">
    <source>
        <dbReference type="SAM" id="SignalP"/>
    </source>
</evidence>
<feature type="compositionally biased region" description="Low complexity" evidence="3">
    <location>
        <begin position="255"/>
        <end position="295"/>
    </location>
</feature>
<evidence type="ECO:0000256" key="1">
    <source>
        <dbReference type="ARBA" id="ARBA00022729"/>
    </source>
</evidence>
<dbReference type="STRING" id="41997.RV16_GL000697"/>
<dbReference type="InterPro" id="IPR016047">
    <property type="entry name" value="M23ase_b-sheet_dom"/>
</dbReference>
<dbReference type="RefSeq" id="WP_016175577.1">
    <property type="nucleotide sequence ID" value="NZ_KE136389.1"/>
</dbReference>
<proteinExistence type="predicted"/>
<feature type="domain" description="Peptidoglycan hydrolase PcsB coiled-coil" evidence="6">
    <location>
        <begin position="88"/>
        <end position="161"/>
    </location>
</feature>
<dbReference type="PANTHER" id="PTHR21666:SF270">
    <property type="entry name" value="MUREIN HYDROLASE ACTIVATOR ENVC"/>
    <property type="match status" value="1"/>
</dbReference>
<evidence type="ECO:0000256" key="3">
    <source>
        <dbReference type="SAM" id="MobiDB-lite"/>
    </source>
</evidence>
<dbReference type="Proteomes" id="UP000014136">
    <property type="component" value="Unassembled WGS sequence"/>
</dbReference>
<dbReference type="InterPro" id="IPR011055">
    <property type="entry name" value="Dup_hybrid_motif"/>
</dbReference>
<feature type="domain" description="M23ase beta-sheet core" evidence="5">
    <location>
        <begin position="375"/>
        <end position="460"/>
    </location>
</feature>
<reference evidence="7 8" key="1">
    <citation type="submission" date="2013-03" db="EMBL/GenBank/DDBJ databases">
        <title>The Genome Sequence of Enterococcus saccharolyticus ATCC_43076 (Illumina only assembly).</title>
        <authorList>
            <consortium name="The Broad Institute Genomics Platform"/>
            <consortium name="The Broad Institute Genome Sequencing Center for Infectious Disease"/>
            <person name="Earl A."/>
            <person name="Russ C."/>
            <person name="Gilmore M."/>
            <person name="Surin D."/>
            <person name="Walker B."/>
            <person name="Young S."/>
            <person name="Zeng Q."/>
            <person name="Gargeya S."/>
            <person name="Fitzgerald M."/>
            <person name="Haas B."/>
            <person name="Abouelleil A."/>
            <person name="Allen A.W."/>
            <person name="Alvarado L."/>
            <person name="Arachchi H.M."/>
            <person name="Berlin A.M."/>
            <person name="Chapman S.B."/>
            <person name="Gainer-Dewar J."/>
            <person name="Goldberg J."/>
            <person name="Griggs A."/>
            <person name="Gujja S."/>
            <person name="Hansen M."/>
            <person name="Howarth C."/>
            <person name="Imamovic A."/>
            <person name="Ireland A."/>
            <person name="Larimer J."/>
            <person name="McCowan C."/>
            <person name="Murphy C."/>
            <person name="Pearson M."/>
            <person name="Poon T.W."/>
            <person name="Priest M."/>
            <person name="Roberts A."/>
            <person name="Saif S."/>
            <person name="Shea T."/>
            <person name="Sisk P."/>
            <person name="Sykes S."/>
            <person name="Wortman J."/>
            <person name="Nusbaum C."/>
            <person name="Birren B."/>
        </authorList>
    </citation>
    <scope>NUCLEOTIDE SEQUENCE [LARGE SCALE GENOMIC DNA]</scope>
    <source>
        <strain evidence="7 8">ATCC 43076</strain>
    </source>
</reference>
<dbReference type="eggNOG" id="COG4942">
    <property type="taxonomic scope" value="Bacteria"/>
</dbReference>
<accession>S0JLQ5</accession>
<keyword evidence="2" id="KW-0175">Coiled coil</keyword>
<dbReference type="Gene3D" id="6.10.250.3150">
    <property type="match status" value="1"/>
</dbReference>
<organism evidence="7 8">
    <name type="scientific">Enterococcus saccharolyticus subsp. saccharolyticus ATCC 43076</name>
    <dbReference type="NCBI Taxonomy" id="1139996"/>
    <lineage>
        <taxon>Bacteria</taxon>
        <taxon>Bacillati</taxon>
        <taxon>Bacillota</taxon>
        <taxon>Bacilli</taxon>
        <taxon>Lactobacillales</taxon>
        <taxon>Enterococcaceae</taxon>
        <taxon>Enterococcus</taxon>
    </lineage>
</organism>
<dbReference type="AlphaFoldDB" id="S0JLQ5"/>
<dbReference type="HOGENOM" id="CLU_029425_4_1_9"/>
<name>S0JLQ5_9ENTE</name>
<evidence type="ECO:0000259" key="6">
    <source>
        <dbReference type="Pfam" id="PF24568"/>
    </source>
</evidence>
<dbReference type="PANTHER" id="PTHR21666">
    <property type="entry name" value="PEPTIDASE-RELATED"/>
    <property type="match status" value="1"/>
</dbReference>
<dbReference type="SUPFAM" id="SSF51261">
    <property type="entry name" value="Duplicated hybrid motif"/>
    <property type="match status" value="1"/>
</dbReference>
<dbReference type="CDD" id="cd12797">
    <property type="entry name" value="M23_peptidase"/>
    <property type="match status" value="1"/>
</dbReference>
<keyword evidence="1 4" id="KW-0732">Signal</keyword>
<evidence type="ECO:0000313" key="7">
    <source>
        <dbReference type="EMBL" id="EOT27891.1"/>
    </source>
</evidence>
<evidence type="ECO:0000259" key="5">
    <source>
        <dbReference type="Pfam" id="PF01551"/>
    </source>
</evidence>
<feature type="signal peptide" evidence="4">
    <location>
        <begin position="1"/>
        <end position="23"/>
    </location>
</feature>